<dbReference type="InterPro" id="IPR016181">
    <property type="entry name" value="Acyl_CoA_acyltransferase"/>
</dbReference>
<feature type="chain" id="PRO_5030924547" description="N-acetyltransferase domain-containing protein" evidence="3">
    <location>
        <begin position="29"/>
        <end position="199"/>
    </location>
</feature>
<gene>
    <name evidence="5" type="ORF">HTAM1171_LOCUS7078</name>
</gene>
<evidence type="ECO:0000256" key="2">
    <source>
        <dbReference type="ARBA" id="ARBA00023315"/>
    </source>
</evidence>
<reference evidence="5" key="1">
    <citation type="submission" date="2021-01" db="EMBL/GenBank/DDBJ databases">
        <authorList>
            <person name="Corre E."/>
            <person name="Pelletier E."/>
            <person name="Niang G."/>
            <person name="Scheremetjew M."/>
            <person name="Finn R."/>
            <person name="Kale V."/>
            <person name="Holt S."/>
            <person name="Cochrane G."/>
            <person name="Meng A."/>
            <person name="Brown T."/>
            <person name="Cohen L."/>
        </authorList>
    </citation>
    <scope>NUCLEOTIDE SEQUENCE</scope>
    <source>
        <strain evidence="5">CCMP826</strain>
    </source>
</reference>
<dbReference type="GO" id="GO:0016747">
    <property type="term" value="F:acyltransferase activity, transferring groups other than amino-acyl groups"/>
    <property type="evidence" value="ECO:0007669"/>
    <property type="project" value="InterPro"/>
</dbReference>
<dbReference type="Gene3D" id="3.40.630.30">
    <property type="match status" value="1"/>
</dbReference>
<dbReference type="PANTHER" id="PTHR43420">
    <property type="entry name" value="ACETYLTRANSFERASE"/>
    <property type="match status" value="1"/>
</dbReference>
<evidence type="ECO:0000259" key="4">
    <source>
        <dbReference type="PROSITE" id="PS51186"/>
    </source>
</evidence>
<keyword evidence="1" id="KW-0808">Transferase</keyword>
<dbReference type="PROSITE" id="PS51186">
    <property type="entry name" value="GNAT"/>
    <property type="match status" value="1"/>
</dbReference>
<keyword evidence="3" id="KW-0732">Signal</keyword>
<evidence type="ECO:0000256" key="1">
    <source>
        <dbReference type="ARBA" id="ARBA00022679"/>
    </source>
</evidence>
<dbReference type="InterPro" id="IPR000182">
    <property type="entry name" value="GNAT_dom"/>
</dbReference>
<organism evidence="5">
    <name type="scientific">Helicotheca tamesis</name>
    <dbReference type="NCBI Taxonomy" id="374047"/>
    <lineage>
        <taxon>Eukaryota</taxon>
        <taxon>Sar</taxon>
        <taxon>Stramenopiles</taxon>
        <taxon>Ochrophyta</taxon>
        <taxon>Bacillariophyta</taxon>
        <taxon>Mediophyceae</taxon>
        <taxon>Lithodesmiophycidae</taxon>
        <taxon>Lithodesmiales</taxon>
        <taxon>Lithodesmiaceae</taxon>
        <taxon>Helicotheca</taxon>
    </lineage>
</organism>
<feature type="signal peptide" evidence="3">
    <location>
        <begin position="1"/>
        <end position="28"/>
    </location>
</feature>
<name>A0A7S2HRQ5_9STRA</name>
<dbReference type="InterPro" id="IPR050680">
    <property type="entry name" value="YpeA/RimI_acetyltransf"/>
</dbReference>
<dbReference type="SUPFAM" id="SSF55729">
    <property type="entry name" value="Acyl-CoA N-acyltransferases (Nat)"/>
    <property type="match status" value="1"/>
</dbReference>
<dbReference type="Pfam" id="PF00583">
    <property type="entry name" value="Acetyltransf_1"/>
    <property type="match status" value="1"/>
</dbReference>
<dbReference type="EMBL" id="HBGV01011525">
    <property type="protein sequence ID" value="CAD9497986.1"/>
    <property type="molecule type" value="Transcribed_RNA"/>
</dbReference>
<dbReference type="CDD" id="cd04301">
    <property type="entry name" value="NAT_SF"/>
    <property type="match status" value="1"/>
</dbReference>
<accession>A0A7S2HRQ5</accession>
<protein>
    <recommendedName>
        <fullName evidence="4">N-acetyltransferase domain-containing protein</fullName>
    </recommendedName>
</protein>
<sequence>MSLPTQRFPRLFFFLLLTELFINTTSLALINNPISRVQQQQQQQQHEIRQAILPDDLADIQECRRDAYKNQKNLLNSARSFCNADQIQKDGYVCIIAKETTEPYRVLGTADLNIRTRLVNNVYVIEEARKQGLGRKLMEAVEDVLEKPATLKLSVYSNNVPAVSLYRSLGFTTPGIHGVMSTLSSATSVNLLIEMEKEL</sequence>
<feature type="domain" description="N-acetyltransferase" evidence="4">
    <location>
        <begin position="46"/>
        <end position="199"/>
    </location>
</feature>
<dbReference type="AlphaFoldDB" id="A0A7S2HRQ5"/>
<proteinExistence type="predicted"/>
<evidence type="ECO:0000313" key="5">
    <source>
        <dbReference type="EMBL" id="CAD9497986.1"/>
    </source>
</evidence>
<keyword evidence="2" id="KW-0012">Acyltransferase</keyword>
<evidence type="ECO:0000256" key="3">
    <source>
        <dbReference type="SAM" id="SignalP"/>
    </source>
</evidence>